<dbReference type="PANTHER" id="PTHR13469">
    <property type="entry name" value="HEXAMETHYLENE BISACETAMIDE INDUCIBLE 1"/>
    <property type="match status" value="1"/>
</dbReference>
<feature type="compositionally biased region" description="Polar residues" evidence="8">
    <location>
        <begin position="7"/>
        <end position="28"/>
    </location>
</feature>
<feature type="compositionally biased region" description="Basic and acidic residues" evidence="8">
    <location>
        <begin position="220"/>
        <end position="237"/>
    </location>
</feature>
<evidence type="ECO:0000256" key="4">
    <source>
        <dbReference type="ARBA" id="ARBA00023015"/>
    </source>
</evidence>
<dbReference type="GO" id="GO:0004861">
    <property type="term" value="F:cyclin-dependent protein serine/threonine kinase inhibitor activity"/>
    <property type="evidence" value="ECO:0007669"/>
    <property type="project" value="InterPro"/>
</dbReference>
<gene>
    <name evidence="9" type="ORF">B4U79_12705</name>
</gene>
<reference evidence="9 10" key="1">
    <citation type="journal article" date="2018" name="Gigascience">
        <title>Genomes of trombidid mites reveal novel predicted allergens and laterally-transferred genes associated with secondary metabolism.</title>
        <authorList>
            <person name="Dong X."/>
            <person name="Chaisiri K."/>
            <person name="Xia D."/>
            <person name="Armstrong S.D."/>
            <person name="Fang Y."/>
            <person name="Donnelly M.J."/>
            <person name="Kadowaki T."/>
            <person name="McGarry J.W."/>
            <person name="Darby A.C."/>
            <person name="Makepeace B.L."/>
        </authorList>
    </citation>
    <scope>NUCLEOTIDE SEQUENCE [LARGE SCALE GENOMIC DNA]</scope>
    <source>
        <strain evidence="9">UoL-WK</strain>
    </source>
</reference>
<proteinExistence type="inferred from homology"/>
<organism evidence="9 10">
    <name type="scientific">Dinothrombium tinctorium</name>
    <dbReference type="NCBI Taxonomy" id="1965070"/>
    <lineage>
        <taxon>Eukaryota</taxon>
        <taxon>Metazoa</taxon>
        <taxon>Ecdysozoa</taxon>
        <taxon>Arthropoda</taxon>
        <taxon>Chelicerata</taxon>
        <taxon>Arachnida</taxon>
        <taxon>Acari</taxon>
        <taxon>Acariformes</taxon>
        <taxon>Trombidiformes</taxon>
        <taxon>Prostigmata</taxon>
        <taxon>Anystina</taxon>
        <taxon>Parasitengona</taxon>
        <taxon>Trombidioidea</taxon>
        <taxon>Trombidiidae</taxon>
        <taxon>Dinothrombium</taxon>
    </lineage>
</organism>
<evidence type="ECO:0000256" key="6">
    <source>
        <dbReference type="ARBA" id="ARBA00023163"/>
    </source>
</evidence>
<feature type="region of interest" description="Disordered" evidence="8">
    <location>
        <begin position="1"/>
        <end position="72"/>
    </location>
</feature>
<dbReference type="EMBL" id="NCKU01000693">
    <property type="protein sequence ID" value="RWS14550.1"/>
    <property type="molecule type" value="Genomic_DNA"/>
</dbReference>
<keyword evidence="4" id="KW-0805">Transcription regulation</keyword>
<dbReference type="InterPro" id="IPR024872">
    <property type="entry name" value="HEXIM"/>
</dbReference>
<dbReference type="Pfam" id="PF15313">
    <property type="entry name" value="HEXIM"/>
    <property type="match status" value="1"/>
</dbReference>
<accession>A0A443RGZ4</accession>
<protein>
    <submittedName>
        <fullName evidence="9">Protein HEXIM-like protein</fullName>
    </submittedName>
</protein>
<dbReference type="AlphaFoldDB" id="A0A443RGZ4"/>
<evidence type="ECO:0000256" key="2">
    <source>
        <dbReference type="ARBA" id="ARBA00008409"/>
    </source>
</evidence>
<feature type="compositionally biased region" description="Basic residues" evidence="8">
    <location>
        <begin position="60"/>
        <end position="72"/>
    </location>
</feature>
<dbReference type="OrthoDB" id="10058500at2759"/>
<evidence type="ECO:0000256" key="1">
    <source>
        <dbReference type="ARBA" id="ARBA00004123"/>
    </source>
</evidence>
<dbReference type="Gene3D" id="6.10.250.2910">
    <property type="match status" value="1"/>
</dbReference>
<evidence type="ECO:0000256" key="3">
    <source>
        <dbReference type="ARBA" id="ARBA00022491"/>
    </source>
</evidence>
<keyword evidence="3" id="KW-0678">Repressor</keyword>
<dbReference type="PRINTS" id="PR02094">
    <property type="entry name" value="HEXIMFAMILY"/>
</dbReference>
<evidence type="ECO:0000313" key="10">
    <source>
        <dbReference type="Proteomes" id="UP000285301"/>
    </source>
</evidence>
<name>A0A443RGZ4_9ACAR</name>
<feature type="compositionally biased region" description="Basic and acidic residues" evidence="8">
    <location>
        <begin position="49"/>
        <end position="59"/>
    </location>
</feature>
<keyword evidence="6" id="KW-0804">Transcription</keyword>
<comment type="similarity">
    <text evidence="2">Belongs to the HEXIM family.</text>
</comment>
<dbReference type="PANTHER" id="PTHR13469:SF8">
    <property type="entry name" value="HEXIM P-TEFB COMPLEX SUBUNIT 1"/>
    <property type="match status" value="1"/>
</dbReference>
<comment type="caution">
    <text evidence="9">The sequence shown here is derived from an EMBL/GenBank/DDBJ whole genome shotgun (WGS) entry which is preliminary data.</text>
</comment>
<keyword evidence="10" id="KW-1185">Reference proteome</keyword>
<feature type="region of interest" description="Disordered" evidence="8">
    <location>
        <begin position="220"/>
        <end position="249"/>
    </location>
</feature>
<comment type="subcellular location">
    <subcellularLocation>
        <location evidence="1">Nucleus</location>
    </subcellularLocation>
</comment>
<dbReference type="GO" id="GO:0097322">
    <property type="term" value="F:7SK snRNA binding"/>
    <property type="evidence" value="ECO:0007669"/>
    <property type="project" value="TreeGrafter"/>
</dbReference>
<sequence>MSENEKVTNTLLTNNDAINETIAASDQSLSREEWPQATAQNSKPTRFAKTGESEKDAKDQKKRKPRTRRHKWRRRWKPYYKLPLDERRKGESNKVDLFRTRLQQHLKPLAPYNTTQFLMDDHNVREPDFEEINKMIHFNHSNEPRRRCQSESANTDEINEATSSDEFYSSPDDEQDFMQKQFFETYENIHAERLNSMSKSELMQEYLKLEERMEELERKLREANVYRTPDQDSRDADTNEDANDEEMRKTDLLNELKRLKEENARLQQRNEKLECIMKVRSEQQQQDVVASPKTETILVESNNAEGKAEAGSQRSKIEEKQREVN</sequence>
<dbReference type="GO" id="GO:0000122">
    <property type="term" value="P:negative regulation of transcription by RNA polymerase II"/>
    <property type="evidence" value="ECO:0007669"/>
    <property type="project" value="InterPro"/>
</dbReference>
<dbReference type="GO" id="GO:0005654">
    <property type="term" value="C:nucleoplasm"/>
    <property type="evidence" value="ECO:0007669"/>
    <property type="project" value="TreeGrafter"/>
</dbReference>
<evidence type="ECO:0000256" key="5">
    <source>
        <dbReference type="ARBA" id="ARBA00023054"/>
    </source>
</evidence>
<keyword evidence="5" id="KW-0175">Coiled coil</keyword>
<dbReference type="STRING" id="1965070.A0A443RGZ4"/>
<dbReference type="Proteomes" id="UP000285301">
    <property type="component" value="Unassembled WGS sequence"/>
</dbReference>
<feature type="region of interest" description="Disordered" evidence="8">
    <location>
        <begin position="281"/>
        <end position="325"/>
    </location>
</feature>
<evidence type="ECO:0000256" key="7">
    <source>
        <dbReference type="ARBA" id="ARBA00023242"/>
    </source>
</evidence>
<evidence type="ECO:0000313" key="9">
    <source>
        <dbReference type="EMBL" id="RWS14550.1"/>
    </source>
</evidence>
<keyword evidence="7" id="KW-0539">Nucleus</keyword>
<feature type="compositionally biased region" description="Basic and acidic residues" evidence="8">
    <location>
        <begin position="315"/>
        <end position="325"/>
    </location>
</feature>
<dbReference type="GO" id="GO:0005737">
    <property type="term" value="C:cytoplasm"/>
    <property type="evidence" value="ECO:0007669"/>
    <property type="project" value="InterPro"/>
</dbReference>
<evidence type="ECO:0000256" key="8">
    <source>
        <dbReference type="SAM" id="MobiDB-lite"/>
    </source>
</evidence>